<dbReference type="GO" id="GO:0016740">
    <property type="term" value="F:transferase activity"/>
    <property type="evidence" value="ECO:0007669"/>
    <property type="project" value="UniProtKB-KW"/>
</dbReference>
<dbReference type="EC" id="2.7.1.-" evidence="2"/>
<evidence type="ECO:0000313" key="3">
    <source>
        <dbReference type="Proteomes" id="UP001185899"/>
    </source>
</evidence>
<dbReference type="InterPro" id="IPR002575">
    <property type="entry name" value="Aminoglycoside_PTrfase"/>
</dbReference>
<gene>
    <name evidence="2" type="ORF">R3P95_07225</name>
</gene>
<dbReference type="Gene3D" id="3.90.1200.10">
    <property type="match status" value="1"/>
</dbReference>
<accession>A0ABU4AVS0</accession>
<reference evidence="2 3" key="1">
    <citation type="submission" date="2023-10" db="EMBL/GenBank/DDBJ databases">
        <title>Development of a sustainable strategy for remediation of hydrocarbon-contaminated territories based on the waste exchange concept.</title>
        <authorList>
            <person name="Krivoruchko A."/>
        </authorList>
    </citation>
    <scope>NUCLEOTIDE SEQUENCE [LARGE SCALE GENOMIC DNA]</scope>
    <source>
        <strain evidence="2 3">IEGM 1322</strain>
    </source>
</reference>
<dbReference type="PANTHER" id="PTHR21310">
    <property type="entry name" value="AMINOGLYCOSIDE PHOSPHOTRANSFERASE-RELATED-RELATED"/>
    <property type="match status" value="1"/>
</dbReference>
<comment type="caution">
    <text evidence="2">The sequence shown here is derived from an EMBL/GenBank/DDBJ whole genome shotgun (WGS) entry which is preliminary data.</text>
</comment>
<dbReference type="EMBL" id="JAWLKE010000003">
    <property type="protein sequence ID" value="MDV6230335.1"/>
    <property type="molecule type" value="Genomic_DNA"/>
</dbReference>
<keyword evidence="3" id="KW-1185">Reference proteome</keyword>
<dbReference type="InterPro" id="IPR051678">
    <property type="entry name" value="AGP_Transferase"/>
</dbReference>
<protein>
    <submittedName>
        <fullName evidence="2">Aminoglycoside phosphotransferase family protein</fullName>
        <ecNumber evidence="2">2.7.1.-</ecNumber>
    </submittedName>
</protein>
<evidence type="ECO:0000259" key="1">
    <source>
        <dbReference type="Pfam" id="PF01636"/>
    </source>
</evidence>
<keyword evidence="2" id="KW-0808">Transferase</keyword>
<feature type="domain" description="Aminoglycoside phosphotransferase" evidence="1">
    <location>
        <begin position="4"/>
        <end position="231"/>
    </location>
</feature>
<dbReference type="Pfam" id="PF01636">
    <property type="entry name" value="APH"/>
    <property type="match status" value="1"/>
</dbReference>
<name>A0ABU4AVS0_9NOCA</name>
<dbReference type="InterPro" id="IPR011009">
    <property type="entry name" value="Kinase-like_dom_sf"/>
</dbReference>
<dbReference type="RefSeq" id="WP_317547830.1">
    <property type="nucleotide sequence ID" value="NZ_JAWLKE010000003.1"/>
</dbReference>
<dbReference type="SUPFAM" id="SSF56112">
    <property type="entry name" value="Protein kinase-like (PK-like)"/>
    <property type="match status" value="1"/>
</dbReference>
<sequence length="292" mass="32086">MIEVEPLSGGITADTRKLTVWNTHGFSRHLVLRSYATPASLRYAEDWLSRESNALTMLSGSGVPTPELVGVDPGAEHCEYPSLLMTHLPGSVVLTDEGVDERVRLLARQLVQIHAVNAGTSPREFQASTTADTVVVPARADTKIWAAAQDLLRGPVPTYEGRFLHRDFQPGNVLFDVSQNSAPRITGVIDWAGTSRGPTDLDVAHCSTNLALLHGPQWGSRFASVYEEAGGVLTESGRARQYWRVRDALACSEEVQMWARPWRETGRTDLTPCVVEDRLDAYISLLMGARVH</sequence>
<evidence type="ECO:0000313" key="2">
    <source>
        <dbReference type="EMBL" id="MDV6230335.1"/>
    </source>
</evidence>
<organism evidence="2 3">
    <name type="scientific">Rhodococcus cercidiphylli</name>
    <dbReference type="NCBI Taxonomy" id="489916"/>
    <lineage>
        <taxon>Bacteria</taxon>
        <taxon>Bacillati</taxon>
        <taxon>Actinomycetota</taxon>
        <taxon>Actinomycetes</taxon>
        <taxon>Mycobacteriales</taxon>
        <taxon>Nocardiaceae</taxon>
        <taxon>Rhodococcus</taxon>
    </lineage>
</organism>
<proteinExistence type="predicted"/>
<dbReference type="Proteomes" id="UP001185899">
    <property type="component" value="Unassembled WGS sequence"/>
</dbReference>